<name>A0A484MYF5_9ASTE</name>
<organism evidence="1 2">
    <name type="scientific">Cuscuta campestris</name>
    <dbReference type="NCBI Taxonomy" id="132261"/>
    <lineage>
        <taxon>Eukaryota</taxon>
        <taxon>Viridiplantae</taxon>
        <taxon>Streptophyta</taxon>
        <taxon>Embryophyta</taxon>
        <taxon>Tracheophyta</taxon>
        <taxon>Spermatophyta</taxon>
        <taxon>Magnoliopsida</taxon>
        <taxon>eudicotyledons</taxon>
        <taxon>Gunneridae</taxon>
        <taxon>Pentapetalae</taxon>
        <taxon>asterids</taxon>
        <taxon>lamiids</taxon>
        <taxon>Solanales</taxon>
        <taxon>Convolvulaceae</taxon>
        <taxon>Cuscuteae</taxon>
        <taxon>Cuscuta</taxon>
        <taxon>Cuscuta subgen. Grammica</taxon>
        <taxon>Cuscuta sect. Cleistogrammica</taxon>
    </lineage>
</organism>
<accession>A0A484MYF5</accession>
<evidence type="ECO:0000313" key="1">
    <source>
        <dbReference type="EMBL" id="VFQ93873.1"/>
    </source>
</evidence>
<gene>
    <name evidence="1" type="ORF">CCAM_LOCUS35649</name>
</gene>
<dbReference type="AlphaFoldDB" id="A0A484MYF5"/>
<sequence>MLLAGPDQHWRINHVGWFRALSKAQNAPFFQGPLFRVIKIFYWPFDIYYPGKALAHPPFKSSLRRGK</sequence>
<dbReference type="Proteomes" id="UP000595140">
    <property type="component" value="Unassembled WGS sequence"/>
</dbReference>
<reference evidence="1 2" key="1">
    <citation type="submission" date="2018-04" db="EMBL/GenBank/DDBJ databases">
        <authorList>
            <person name="Vogel A."/>
        </authorList>
    </citation>
    <scope>NUCLEOTIDE SEQUENCE [LARGE SCALE GENOMIC DNA]</scope>
</reference>
<dbReference type="EMBL" id="OOIL02005040">
    <property type="protein sequence ID" value="VFQ93873.1"/>
    <property type="molecule type" value="Genomic_DNA"/>
</dbReference>
<proteinExistence type="predicted"/>
<evidence type="ECO:0000313" key="2">
    <source>
        <dbReference type="Proteomes" id="UP000595140"/>
    </source>
</evidence>
<protein>
    <submittedName>
        <fullName evidence="1">Uncharacterized protein</fullName>
    </submittedName>
</protein>
<keyword evidence="2" id="KW-1185">Reference proteome</keyword>